<sequence length="88" mass="10033">MEKPLSAQRIQSSTKSFALLRLRSHGLVWLSHPTHSWPYRDLQYSLEGFYESEMVGREERISQVNSMMANLGGENSPSLLMGVNDFSD</sequence>
<gene>
    <name evidence="1" type="ORF">NPIL_627851</name>
</gene>
<dbReference type="AlphaFoldDB" id="A0A8X6QU58"/>
<name>A0A8X6QU58_NEPPI</name>
<dbReference type="Proteomes" id="UP000887013">
    <property type="component" value="Unassembled WGS sequence"/>
</dbReference>
<organism evidence="1 2">
    <name type="scientific">Nephila pilipes</name>
    <name type="common">Giant wood spider</name>
    <name type="synonym">Nephila maculata</name>
    <dbReference type="NCBI Taxonomy" id="299642"/>
    <lineage>
        <taxon>Eukaryota</taxon>
        <taxon>Metazoa</taxon>
        <taxon>Ecdysozoa</taxon>
        <taxon>Arthropoda</taxon>
        <taxon>Chelicerata</taxon>
        <taxon>Arachnida</taxon>
        <taxon>Araneae</taxon>
        <taxon>Araneomorphae</taxon>
        <taxon>Entelegynae</taxon>
        <taxon>Araneoidea</taxon>
        <taxon>Nephilidae</taxon>
        <taxon>Nephila</taxon>
    </lineage>
</organism>
<comment type="caution">
    <text evidence="1">The sequence shown here is derived from an EMBL/GenBank/DDBJ whole genome shotgun (WGS) entry which is preliminary data.</text>
</comment>
<evidence type="ECO:0000313" key="1">
    <source>
        <dbReference type="EMBL" id="GFU45579.1"/>
    </source>
</evidence>
<dbReference type="EMBL" id="BMAW01086011">
    <property type="protein sequence ID" value="GFU45579.1"/>
    <property type="molecule type" value="Genomic_DNA"/>
</dbReference>
<evidence type="ECO:0000313" key="2">
    <source>
        <dbReference type="Proteomes" id="UP000887013"/>
    </source>
</evidence>
<reference evidence="1" key="1">
    <citation type="submission" date="2020-08" db="EMBL/GenBank/DDBJ databases">
        <title>Multicomponent nature underlies the extraordinary mechanical properties of spider dragline silk.</title>
        <authorList>
            <person name="Kono N."/>
            <person name="Nakamura H."/>
            <person name="Mori M."/>
            <person name="Yoshida Y."/>
            <person name="Ohtoshi R."/>
            <person name="Malay A.D."/>
            <person name="Moran D.A.P."/>
            <person name="Tomita M."/>
            <person name="Numata K."/>
            <person name="Arakawa K."/>
        </authorList>
    </citation>
    <scope>NUCLEOTIDE SEQUENCE</scope>
</reference>
<accession>A0A8X6QU58</accession>
<protein>
    <submittedName>
        <fullName evidence="1">Uncharacterized protein</fullName>
    </submittedName>
</protein>
<keyword evidence="2" id="KW-1185">Reference proteome</keyword>
<proteinExistence type="predicted"/>